<organism evidence="1 2">
    <name type="scientific">Senna tora</name>
    <dbReference type="NCBI Taxonomy" id="362788"/>
    <lineage>
        <taxon>Eukaryota</taxon>
        <taxon>Viridiplantae</taxon>
        <taxon>Streptophyta</taxon>
        <taxon>Embryophyta</taxon>
        <taxon>Tracheophyta</taxon>
        <taxon>Spermatophyta</taxon>
        <taxon>Magnoliopsida</taxon>
        <taxon>eudicotyledons</taxon>
        <taxon>Gunneridae</taxon>
        <taxon>Pentapetalae</taxon>
        <taxon>rosids</taxon>
        <taxon>fabids</taxon>
        <taxon>Fabales</taxon>
        <taxon>Fabaceae</taxon>
        <taxon>Caesalpinioideae</taxon>
        <taxon>Cassia clade</taxon>
        <taxon>Senna</taxon>
    </lineage>
</organism>
<reference evidence="1" key="1">
    <citation type="submission" date="2020-09" db="EMBL/GenBank/DDBJ databases">
        <title>Genome-Enabled Discovery of Anthraquinone Biosynthesis in Senna tora.</title>
        <authorList>
            <person name="Kang S.-H."/>
            <person name="Pandey R.P."/>
            <person name="Lee C.-M."/>
            <person name="Sim J.-S."/>
            <person name="Jeong J.-T."/>
            <person name="Choi B.-S."/>
            <person name="Jung M."/>
            <person name="Ginzburg D."/>
            <person name="Zhao K."/>
            <person name="Won S.Y."/>
            <person name="Oh T.-J."/>
            <person name="Yu Y."/>
            <person name="Kim N.-H."/>
            <person name="Lee O.R."/>
            <person name="Lee T.-H."/>
            <person name="Bashyal P."/>
            <person name="Kim T.-S."/>
            <person name="Lee W.-H."/>
            <person name="Kawkins C."/>
            <person name="Kim C.-K."/>
            <person name="Kim J.S."/>
            <person name="Ahn B.O."/>
            <person name="Rhee S.Y."/>
            <person name="Sohng J.K."/>
        </authorList>
    </citation>
    <scope>NUCLEOTIDE SEQUENCE</scope>
    <source>
        <tissue evidence="1">Leaf</tissue>
    </source>
</reference>
<protein>
    <submittedName>
        <fullName evidence="1">Uncharacterized protein</fullName>
    </submittedName>
</protein>
<dbReference type="Proteomes" id="UP000634136">
    <property type="component" value="Unassembled WGS sequence"/>
</dbReference>
<name>A0A834TMH8_9FABA</name>
<sequence>MVASNTEGLYYSLQQVLGGEQPRKRK</sequence>
<proteinExistence type="predicted"/>
<evidence type="ECO:0000313" key="2">
    <source>
        <dbReference type="Proteomes" id="UP000634136"/>
    </source>
</evidence>
<dbReference type="EMBL" id="JAAIUW010000007">
    <property type="protein sequence ID" value="KAF7823711.1"/>
    <property type="molecule type" value="Genomic_DNA"/>
</dbReference>
<dbReference type="AlphaFoldDB" id="A0A834TMH8"/>
<comment type="caution">
    <text evidence="1">The sequence shown here is derived from an EMBL/GenBank/DDBJ whole genome shotgun (WGS) entry which is preliminary data.</text>
</comment>
<keyword evidence="2" id="KW-1185">Reference proteome</keyword>
<evidence type="ECO:0000313" key="1">
    <source>
        <dbReference type="EMBL" id="KAF7823711.1"/>
    </source>
</evidence>
<accession>A0A834TMH8</accession>
<gene>
    <name evidence="1" type="ORF">G2W53_021855</name>
</gene>